<organism evidence="1 2">
    <name type="scientific">Scytonema hofmannii PCC 7110</name>
    <dbReference type="NCBI Taxonomy" id="128403"/>
    <lineage>
        <taxon>Bacteria</taxon>
        <taxon>Bacillati</taxon>
        <taxon>Cyanobacteriota</taxon>
        <taxon>Cyanophyceae</taxon>
        <taxon>Nostocales</taxon>
        <taxon>Scytonemataceae</taxon>
        <taxon>Scytonema</taxon>
    </lineage>
</organism>
<gene>
    <name evidence="1" type="ORF">WA1_07715</name>
</gene>
<accession>A0A139WTA9</accession>
<dbReference type="EMBL" id="ANNX02000051">
    <property type="protein sequence ID" value="KYC35685.1"/>
    <property type="molecule type" value="Genomic_DNA"/>
</dbReference>
<proteinExistence type="predicted"/>
<sequence length="142" mass="15682">MLNDNEFQELVEDLSSSDVSIRVATLKTLYQDPSQDERVLPHLEALLNDTTPCIVMLPYRFGEIRWLAAKALVAERAALGHGEPVRMHNVVRPFDTEEFALLAASAGVKSRGGVEGVLEALATLREMGELPLLVTLNFLIQP</sequence>
<protein>
    <submittedName>
        <fullName evidence="1">Uncharacterized protein</fullName>
    </submittedName>
</protein>
<reference evidence="1 2" key="1">
    <citation type="journal article" date="2013" name="Genome Biol. Evol.">
        <title>Genomes of Stigonematalean cyanobacteria (subsection V) and the evolution of oxygenic photosynthesis from prokaryotes to plastids.</title>
        <authorList>
            <person name="Dagan T."/>
            <person name="Roettger M."/>
            <person name="Stucken K."/>
            <person name="Landan G."/>
            <person name="Koch R."/>
            <person name="Major P."/>
            <person name="Gould S.B."/>
            <person name="Goremykin V.V."/>
            <person name="Rippka R."/>
            <person name="Tandeau de Marsac N."/>
            <person name="Gugger M."/>
            <person name="Lockhart P.J."/>
            <person name="Allen J.F."/>
            <person name="Brune I."/>
            <person name="Maus I."/>
            <person name="Puhler A."/>
            <person name="Martin W.F."/>
        </authorList>
    </citation>
    <scope>NUCLEOTIDE SEQUENCE [LARGE SCALE GENOMIC DNA]</scope>
    <source>
        <strain evidence="1 2">PCC 7110</strain>
    </source>
</reference>
<name>A0A139WTA9_9CYAN</name>
<dbReference type="Proteomes" id="UP000076925">
    <property type="component" value="Unassembled WGS sequence"/>
</dbReference>
<dbReference type="AlphaFoldDB" id="A0A139WTA9"/>
<comment type="caution">
    <text evidence="1">The sequence shown here is derived from an EMBL/GenBank/DDBJ whole genome shotgun (WGS) entry which is preliminary data.</text>
</comment>
<evidence type="ECO:0000313" key="1">
    <source>
        <dbReference type="EMBL" id="KYC35685.1"/>
    </source>
</evidence>
<dbReference type="OrthoDB" id="514384at2"/>
<dbReference type="RefSeq" id="WP_017749351.1">
    <property type="nucleotide sequence ID" value="NZ_KQ976354.1"/>
</dbReference>
<keyword evidence="2" id="KW-1185">Reference proteome</keyword>
<evidence type="ECO:0000313" key="2">
    <source>
        <dbReference type="Proteomes" id="UP000076925"/>
    </source>
</evidence>